<proteinExistence type="predicted"/>
<feature type="region of interest" description="Disordered" evidence="1">
    <location>
        <begin position="113"/>
        <end position="237"/>
    </location>
</feature>
<dbReference type="CDD" id="cd16282">
    <property type="entry name" value="metallo-hydrolase-like_MBL-fold"/>
    <property type="match status" value="1"/>
</dbReference>
<protein>
    <submittedName>
        <fullName evidence="3">Metallo-beta-lactamase superfamily protein</fullName>
    </submittedName>
</protein>
<sequence length="440" mass="47390">MDASAAPETGWWVEVGDGVLVRRHRELDLSLGLVLGQDRCLVVDTGGDQGQGAEWVAAIRAVTTLPWTVVFTHAHFDHCFGAAEFWSGASEFRCGSSEHHSGRPDRSIQEFRSGAHESHFRTQETRFRTQEAHFRTHESRFGTADARSGTDGDHLGAEEGRCGRGENHPGVRRIHSETDQSARGPKEGRSRAEALGSGAKEPDFRTEESSAGAEKPAFGTEESCFGTEVSSSGTNGPCSGAEEFDSGAAEFRSAPIWAHRGCRSELVATGAAQRETWARHYAEVGRPEVAARIAASELVLPERLVDRRAELDLGGRRVVLAHFGAAHTDHDLVVHLPDDGITFAGDLVEQGAPPAFEDAHPLDWPGVLDAVLALGADVIVPGHGEPVDRGFVQRQRDELAELAELCRAVRAGELTAEQAVARSPYPAEPTRTALARVVTG</sequence>
<name>A0AAE3KE95_9PSEU</name>
<dbReference type="InterPro" id="IPR050855">
    <property type="entry name" value="NDM-1-like"/>
</dbReference>
<dbReference type="InterPro" id="IPR036866">
    <property type="entry name" value="RibonucZ/Hydroxyglut_hydro"/>
</dbReference>
<dbReference type="SUPFAM" id="SSF56281">
    <property type="entry name" value="Metallo-hydrolase/oxidoreductase"/>
    <property type="match status" value="2"/>
</dbReference>
<dbReference type="EMBL" id="JAMTCK010000004">
    <property type="protein sequence ID" value="MCP2165081.1"/>
    <property type="molecule type" value="Genomic_DNA"/>
</dbReference>
<feature type="compositionally biased region" description="Basic and acidic residues" evidence="1">
    <location>
        <begin position="113"/>
        <end position="140"/>
    </location>
</feature>
<dbReference type="Pfam" id="PF00753">
    <property type="entry name" value="Lactamase_B"/>
    <property type="match status" value="2"/>
</dbReference>
<dbReference type="SMART" id="SM00849">
    <property type="entry name" value="Lactamase_B"/>
    <property type="match status" value="1"/>
</dbReference>
<dbReference type="PANTHER" id="PTHR42951:SF4">
    <property type="entry name" value="ACYL-COENZYME A THIOESTERASE MBLAC2"/>
    <property type="match status" value="1"/>
</dbReference>
<evidence type="ECO:0000313" key="4">
    <source>
        <dbReference type="Proteomes" id="UP001206128"/>
    </source>
</evidence>
<dbReference type="PANTHER" id="PTHR42951">
    <property type="entry name" value="METALLO-BETA-LACTAMASE DOMAIN-CONTAINING"/>
    <property type="match status" value="1"/>
</dbReference>
<evidence type="ECO:0000259" key="2">
    <source>
        <dbReference type="SMART" id="SM00849"/>
    </source>
</evidence>
<gene>
    <name evidence="3" type="ORF">LX83_001930</name>
</gene>
<dbReference type="AlphaFoldDB" id="A0AAE3KE95"/>
<evidence type="ECO:0000313" key="3">
    <source>
        <dbReference type="EMBL" id="MCP2165081.1"/>
    </source>
</evidence>
<comment type="caution">
    <text evidence="3">The sequence shown here is derived from an EMBL/GenBank/DDBJ whole genome shotgun (WGS) entry which is preliminary data.</text>
</comment>
<organism evidence="3 4">
    <name type="scientific">Goodfellowiella coeruleoviolacea</name>
    <dbReference type="NCBI Taxonomy" id="334858"/>
    <lineage>
        <taxon>Bacteria</taxon>
        <taxon>Bacillati</taxon>
        <taxon>Actinomycetota</taxon>
        <taxon>Actinomycetes</taxon>
        <taxon>Pseudonocardiales</taxon>
        <taxon>Pseudonocardiaceae</taxon>
        <taxon>Goodfellowiella</taxon>
    </lineage>
</organism>
<keyword evidence="4" id="KW-1185">Reference proteome</keyword>
<feature type="compositionally biased region" description="Basic and acidic residues" evidence="1">
    <location>
        <begin position="148"/>
        <end position="192"/>
    </location>
</feature>
<dbReference type="Gene3D" id="3.60.15.10">
    <property type="entry name" value="Ribonuclease Z/Hydroxyacylglutathione hydrolase-like"/>
    <property type="match status" value="2"/>
</dbReference>
<feature type="domain" description="Metallo-beta-lactamase" evidence="2">
    <location>
        <begin position="28"/>
        <end position="383"/>
    </location>
</feature>
<feature type="compositionally biased region" description="Polar residues" evidence="1">
    <location>
        <begin position="228"/>
        <end position="237"/>
    </location>
</feature>
<evidence type="ECO:0000256" key="1">
    <source>
        <dbReference type="SAM" id="MobiDB-lite"/>
    </source>
</evidence>
<dbReference type="Proteomes" id="UP001206128">
    <property type="component" value="Unassembled WGS sequence"/>
</dbReference>
<accession>A0AAE3KE95</accession>
<dbReference type="InterPro" id="IPR001279">
    <property type="entry name" value="Metallo-B-lactamas"/>
</dbReference>
<reference evidence="3" key="1">
    <citation type="submission" date="2022-06" db="EMBL/GenBank/DDBJ databases">
        <title>Genomic Encyclopedia of Archaeal and Bacterial Type Strains, Phase II (KMG-II): from individual species to whole genera.</title>
        <authorList>
            <person name="Goeker M."/>
        </authorList>
    </citation>
    <scope>NUCLEOTIDE SEQUENCE</scope>
    <source>
        <strain evidence="3">DSM 43935</strain>
    </source>
</reference>